<organism evidence="1 2">
    <name type="scientific">Neobacillus massiliamazoniensis</name>
    <dbReference type="NCBI Taxonomy" id="1499688"/>
    <lineage>
        <taxon>Bacteria</taxon>
        <taxon>Bacillati</taxon>
        <taxon>Bacillota</taxon>
        <taxon>Bacilli</taxon>
        <taxon>Bacillales</taxon>
        <taxon>Bacillaceae</taxon>
        <taxon>Neobacillus</taxon>
    </lineage>
</organism>
<dbReference type="Proteomes" id="UP000199087">
    <property type="component" value="Unassembled WGS sequence"/>
</dbReference>
<sequence length="105" mass="12528">MFYCLYVFRENIYYIEQEDVIVIFENEGKQLTIFDIVSKKDFCIEDILNKITTKDTSVVHFYFTPDDKNFDCQSTTFKGSETLFIRTKGKIEFPREFKHPLTLQA</sequence>
<dbReference type="GO" id="GO:0016740">
    <property type="term" value="F:transferase activity"/>
    <property type="evidence" value="ECO:0007669"/>
    <property type="project" value="UniProtKB-KW"/>
</dbReference>
<gene>
    <name evidence="1" type="ORF">BN000_05028</name>
</gene>
<proteinExistence type="predicted"/>
<keyword evidence="2" id="KW-1185">Reference proteome</keyword>
<reference evidence="2" key="1">
    <citation type="submission" date="2015-05" db="EMBL/GenBank/DDBJ databases">
        <authorList>
            <person name="Urmite Genomes"/>
        </authorList>
    </citation>
    <scope>NUCLEOTIDE SEQUENCE [LARGE SCALE GENOMIC DNA]</scope>
    <source>
        <strain evidence="2">LF1</strain>
    </source>
</reference>
<evidence type="ECO:0000313" key="1">
    <source>
        <dbReference type="EMBL" id="CRK84969.1"/>
    </source>
</evidence>
<protein>
    <submittedName>
        <fullName evidence="1">GCN5-like N-acetyltransferase</fullName>
    </submittedName>
</protein>
<dbReference type="EMBL" id="CVRB01000006">
    <property type="protein sequence ID" value="CRK84969.1"/>
    <property type="molecule type" value="Genomic_DNA"/>
</dbReference>
<accession>A0A0U1P3S8</accession>
<dbReference type="STRING" id="1499688.BN000_05028"/>
<keyword evidence="1" id="KW-0808">Transferase</keyword>
<dbReference type="AlphaFoldDB" id="A0A0U1P3S8"/>
<evidence type="ECO:0000313" key="2">
    <source>
        <dbReference type="Proteomes" id="UP000199087"/>
    </source>
</evidence>
<name>A0A0U1P3S8_9BACI</name>